<dbReference type="Pfam" id="PF24035">
    <property type="entry name" value="DUF7344"/>
    <property type="match status" value="1"/>
</dbReference>
<evidence type="ECO:0000313" key="4">
    <source>
        <dbReference type="EMBL" id="APE95377.1"/>
    </source>
</evidence>
<evidence type="ECO:0000256" key="1">
    <source>
        <dbReference type="SAM" id="MobiDB-lite"/>
    </source>
</evidence>
<proteinExistence type="predicted"/>
<keyword evidence="2" id="KW-0472">Membrane</keyword>
<evidence type="ECO:0000259" key="3">
    <source>
        <dbReference type="Pfam" id="PF24035"/>
    </source>
</evidence>
<dbReference type="KEGG" id="hhsr:HSR6_0924"/>
<dbReference type="EMBL" id="CP016804">
    <property type="protein sequence ID" value="APE95377.1"/>
    <property type="molecule type" value="Genomic_DNA"/>
</dbReference>
<feature type="domain" description="DUF7344" evidence="3">
    <location>
        <begin position="32"/>
        <end position="111"/>
    </location>
</feature>
<dbReference type="GeneID" id="30417441"/>
<keyword evidence="2" id="KW-0812">Transmembrane</keyword>
<dbReference type="RefSeq" id="WP_071932946.1">
    <property type="nucleotide sequence ID" value="NZ_CP016804.1"/>
</dbReference>
<feature type="region of interest" description="Disordered" evidence="1">
    <location>
        <begin position="1"/>
        <end position="23"/>
    </location>
</feature>
<dbReference type="Gene3D" id="1.10.10.10">
    <property type="entry name" value="Winged helix-like DNA-binding domain superfamily/Winged helix DNA-binding domain"/>
    <property type="match status" value="1"/>
</dbReference>
<dbReference type="OrthoDB" id="331021at2157"/>
<organism evidence="4 5">
    <name type="scientific">Halodesulfurarchaeum formicicum</name>
    <dbReference type="NCBI Taxonomy" id="1873524"/>
    <lineage>
        <taxon>Archaea</taxon>
        <taxon>Methanobacteriati</taxon>
        <taxon>Methanobacteriota</taxon>
        <taxon>Stenosarchaea group</taxon>
        <taxon>Halobacteria</taxon>
        <taxon>Halobacteriales</taxon>
        <taxon>Halobacteriaceae</taxon>
        <taxon>Halodesulfurarchaeum</taxon>
    </lineage>
</organism>
<name>A0A1J1ACS0_9EURY</name>
<dbReference type="Proteomes" id="UP000186165">
    <property type="component" value="Chromosome"/>
</dbReference>
<keyword evidence="2" id="KW-1133">Transmembrane helix</keyword>
<dbReference type="InterPro" id="IPR055768">
    <property type="entry name" value="DUF7344"/>
</dbReference>
<protein>
    <recommendedName>
        <fullName evidence="3">DUF7344 domain-containing protein</fullName>
    </recommendedName>
</protein>
<reference evidence="5" key="1">
    <citation type="submission" date="2016-08" db="EMBL/GenBank/DDBJ databases">
        <title>Discovery of first anaerobic lithoheterotrophic haloarchae widely represented in hypersaline habitats.</title>
        <authorList>
            <person name="Sorokin D.Y."/>
            <person name="Kublanov I.V."/>
            <person name="Roman P."/>
            <person name="Sinninghe Damste J.S."/>
            <person name="Golyshin P.N."/>
            <person name="Rojo D."/>
            <person name="Ciordia S."/>
            <person name="Mena Md.C."/>
            <person name="Ferrer M."/>
            <person name="Smedile F."/>
            <person name="Messina E."/>
            <person name="La Cono V."/>
            <person name="Yakimov M.M."/>
        </authorList>
    </citation>
    <scope>NUCLEOTIDE SEQUENCE [LARGE SCALE GENOMIC DNA]</scope>
    <source>
        <strain evidence="5">HSR6</strain>
    </source>
</reference>
<feature type="transmembrane region" description="Helical" evidence="2">
    <location>
        <begin position="164"/>
        <end position="186"/>
    </location>
</feature>
<feature type="compositionally biased region" description="Acidic residues" evidence="1">
    <location>
        <begin position="7"/>
        <end position="21"/>
    </location>
</feature>
<accession>A0A1J1ACS0</accession>
<evidence type="ECO:0000313" key="5">
    <source>
        <dbReference type="Proteomes" id="UP000186165"/>
    </source>
</evidence>
<sequence>MTVAETVTEETTEAPELDDLTADQPPRLDEIFGVLQNQRRRLILRYLDEEKAPTDIGTLAEHVAAVENDITRSELHSKQRKRVYISLYQSHLPKLDSAGAVVYDQDRGTVEQGADIEEFLSVLKREDSVEPDSKLFRASSSLAGSILLAVMLTVGSAPSVVDPLMFRLLAAVSILVVIVLMGIAVFDVPSNSGLLGALPW</sequence>
<feature type="transmembrane region" description="Helical" evidence="2">
    <location>
        <begin position="135"/>
        <end position="158"/>
    </location>
</feature>
<gene>
    <name evidence="4" type="ORF">HSR6_0924</name>
</gene>
<evidence type="ECO:0000256" key="2">
    <source>
        <dbReference type="SAM" id="Phobius"/>
    </source>
</evidence>
<dbReference type="InterPro" id="IPR036388">
    <property type="entry name" value="WH-like_DNA-bd_sf"/>
</dbReference>
<dbReference type="AlphaFoldDB" id="A0A1J1ACS0"/>
<keyword evidence="5" id="KW-1185">Reference proteome</keyword>